<evidence type="ECO:0000313" key="2">
    <source>
        <dbReference type="EMBL" id="MTV99778.1"/>
    </source>
</evidence>
<proteinExistence type="predicted"/>
<dbReference type="AlphaFoldDB" id="A0A6I3UYM2"/>
<dbReference type="EMBL" id="WNIA01000301">
    <property type="protein sequence ID" value="MTV99778.1"/>
    <property type="molecule type" value="Genomic_DNA"/>
</dbReference>
<gene>
    <name evidence="2" type="ORF">GM536_12185</name>
</gene>
<evidence type="ECO:0000313" key="3">
    <source>
        <dbReference type="Proteomes" id="UP000437160"/>
    </source>
</evidence>
<feature type="non-terminal residue" evidence="2">
    <location>
        <position position="151"/>
    </location>
</feature>
<dbReference type="InterPro" id="IPR014818">
    <property type="entry name" value="Phage/plasmid_primase_P4_C"/>
</dbReference>
<organism evidence="2 3">
    <name type="scientific">Streptococcus pneumoniae</name>
    <dbReference type="NCBI Taxonomy" id="1313"/>
    <lineage>
        <taxon>Bacteria</taxon>
        <taxon>Bacillati</taxon>
        <taxon>Bacillota</taxon>
        <taxon>Bacilli</taxon>
        <taxon>Lactobacillales</taxon>
        <taxon>Streptococcaceae</taxon>
        <taxon>Streptococcus</taxon>
    </lineage>
</organism>
<dbReference type="Proteomes" id="UP000437160">
    <property type="component" value="Unassembled WGS sequence"/>
</dbReference>
<protein>
    <submittedName>
        <fullName evidence="2">DNA primase</fullName>
    </submittedName>
</protein>
<sequence>YSRIWELGDQWRKENSYIVNEGKKNERVEIPRPSVAIVAKALQEICHFTFIGEGVISDISKLYLYHLDLGHYVSSNDIFRKLLLKYDSRLTSNKFFLELISYIRTETKMKPPLDDYRYIPVANGVYNIKTHKLEEFSPNFVITSKIQTEYN</sequence>
<comment type="caution">
    <text evidence="2">The sequence shown here is derived from an EMBL/GenBank/DDBJ whole genome shotgun (WGS) entry which is preliminary data.</text>
</comment>
<feature type="non-terminal residue" evidence="2">
    <location>
        <position position="1"/>
    </location>
</feature>
<name>A0A6I3UYM2_STREE</name>
<reference evidence="2 3" key="1">
    <citation type="submission" date="2019-11" db="EMBL/GenBank/DDBJ databases">
        <title>Growth characteristics of pneumococcus vary with the chemical composition of the capsule and with environmental conditions.</title>
        <authorList>
            <person name="Tothpal A."/>
            <person name="Desobry K."/>
            <person name="Joshi S."/>
            <person name="Wyllie A.L."/>
            <person name="Weinberger D.M."/>
        </authorList>
    </citation>
    <scope>NUCLEOTIDE SEQUENCE [LARGE SCALE GENOMIC DNA]</scope>
    <source>
        <strain evidence="3">pnumococcus19F</strain>
    </source>
</reference>
<dbReference type="SMART" id="SM00885">
    <property type="entry name" value="D5_N"/>
    <property type="match status" value="1"/>
</dbReference>
<feature type="domain" description="Bacteriophage/plasmid primase P4 C-terminal" evidence="1">
    <location>
        <begin position="39"/>
        <end position="151"/>
    </location>
</feature>
<dbReference type="Pfam" id="PF08706">
    <property type="entry name" value="D5_N"/>
    <property type="match status" value="1"/>
</dbReference>
<evidence type="ECO:0000259" key="1">
    <source>
        <dbReference type="SMART" id="SM00885"/>
    </source>
</evidence>
<accession>A0A6I3UYM2</accession>